<dbReference type="InterPro" id="IPR005137">
    <property type="entry name" value="BtpA"/>
</dbReference>
<protein>
    <submittedName>
        <fullName evidence="3">Uncharacterized protein F13E9.13, mitochondrial</fullName>
    </submittedName>
</protein>
<proteinExistence type="inferred from homology"/>
<feature type="non-terminal residue" evidence="3">
    <location>
        <position position="1"/>
    </location>
</feature>
<accession>A0AAJ7JDP3</accession>
<comment type="similarity">
    <text evidence="1">Belongs to the BtpA family.</text>
</comment>
<evidence type="ECO:0000313" key="3">
    <source>
        <dbReference type="RefSeq" id="XP_017890266.2"/>
    </source>
</evidence>
<dbReference type="Proteomes" id="UP000694925">
    <property type="component" value="Unplaced"/>
</dbReference>
<name>A0AAJ7JDP3_9HYME</name>
<dbReference type="Pfam" id="PF03437">
    <property type="entry name" value="BtpA"/>
    <property type="match status" value="1"/>
</dbReference>
<dbReference type="PANTHER" id="PTHR21381:SF3">
    <property type="entry name" value="SGC REGION PROTEIN SGCQ-RELATED"/>
    <property type="match status" value="1"/>
</dbReference>
<dbReference type="PANTHER" id="PTHR21381">
    <property type="entry name" value="ZGC:162297"/>
    <property type="match status" value="1"/>
</dbReference>
<dbReference type="RefSeq" id="XP_017890266.2">
    <property type="nucleotide sequence ID" value="XM_018034777.2"/>
</dbReference>
<dbReference type="KEGG" id="ccal:108631078"/>
<dbReference type="SUPFAM" id="SSF51366">
    <property type="entry name" value="Ribulose-phoshate binding barrel"/>
    <property type="match status" value="1"/>
</dbReference>
<keyword evidence="2" id="KW-1185">Reference proteome</keyword>
<dbReference type="InterPro" id="IPR011060">
    <property type="entry name" value="RibuloseP-bd_barrel"/>
</dbReference>
<dbReference type="NCBIfam" id="TIGR00259">
    <property type="entry name" value="thylakoid_BtpA"/>
    <property type="match status" value="1"/>
</dbReference>
<gene>
    <name evidence="3" type="primary">LOC108631078</name>
</gene>
<evidence type="ECO:0000313" key="2">
    <source>
        <dbReference type="Proteomes" id="UP000694925"/>
    </source>
</evidence>
<organism evidence="2 3">
    <name type="scientific">Ceratina calcarata</name>
    <dbReference type="NCBI Taxonomy" id="156304"/>
    <lineage>
        <taxon>Eukaryota</taxon>
        <taxon>Metazoa</taxon>
        <taxon>Ecdysozoa</taxon>
        <taxon>Arthropoda</taxon>
        <taxon>Hexapoda</taxon>
        <taxon>Insecta</taxon>
        <taxon>Pterygota</taxon>
        <taxon>Neoptera</taxon>
        <taxon>Endopterygota</taxon>
        <taxon>Hymenoptera</taxon>
        <taxon>Apocrita</taxon>
        <taxon>Aculeata</taxon>
        <taxon>Apoidea</taxon>
        <taxon>Anthophila</taxon>
        <taxon>Apidae</taxon>
        <taxon>Ceratina</taxon>
        <taxon>Zadontomerus</taxon>
    </lineage>
</organism>
<dbReference type="PIRSF" id="PIRSF005956">
    <property type="entry name" value="BtpA"/>
    <property type="match status" value="1"/>
</dbReference>
<dbReference type="AlphaFoldDB" id="A0AAJ7JDP3"/>
<dbReference type="GeneID" id="108631078"/>
<reference evidence="3" key="1">
    <citation type="submission" date="2025-08" db="UniProtKB">
        <authorList>
            <consortium name="RefSeq"/>
        </authorList>
    </citation>
    <scope>IDENTIFICATION</scope>
    <source>
        <tissue evidence="3">Whole body</tissue>
    </source>
</reference>
<evidence type="ECO:0000256" key="1">
    <source>
        <dbReference type="ARBA" id="ARBA00006007"/>
    </source>
</evidence>
<sequence length="237" mass="25895">DGVLVENMHDVPYVRPQNLTPDVVAMMTRVCVEIRKVLPENIPCGVQILAGCNEEAIAVAKAADFQFVRVEGFVFSHIADEGFTDACAGSLLRYRKRIDADDILVFADVKKKHSSHALTSDVNLSATVKAAKFFLADGIVLTGTATGEPTNLNELKEARKATDGPVLIGSGVTKDNIEDYYSSSNAVIIGSHFKVSGMWQNEVDSKRVRTFMEKIEELRKYSMTDSPGVAGGEPRDR</sequence>